<sequence length="243" mass="27034">MSSQAAKLSNIVKKQYFFKFKSNLDVFSSLVFIQLIAVVFSFNSTSSMGGSDGLFSYNIRSYSADVIIAFTFLWVFIAAITMTTKHNRYADFSFVASRVSGSLSNIFFLLTLSGIGSIFAGMAGFLPRAFALRFSDEVYYETSFSLNAFLISIAASFLYMMLFSAAGYFIGACVQINKLFILLFVGLLISFGSNAFSISIPQGFIEFFAFEAQFWFFAAKVLCVSTLFYTAATMIFAKLEVRK</sequence>
<dbReference type="EMBL" id="WBOT01000007">
    <property type="protein sequence ID" value="KAB2330615.1"/>
    <property type="molecule type" value="Genomic_DNA"/>
</dbReference>
<feature type="transmembrane region" description="Helical" evidence="1">
    <location>
        <begin position="62"/>
        <end position="82"/>
    </location>
</feature>
<dbReference type="AlphaFoldDB" id="A0A7V7RJ36"/>
<feature type="transmembrane region" description="Helical" evidence="1">
    <location>
        <begin position="179"/>
        <end position="200"/>
    </location>
</feature>
<name>A0A7V7RJ36_9BACI</name>
<feature type="transmembrane region" description="Helical" evidence="1">
    <location>
        <begin position="146"/>
        <end position="170"/>
    </location>
</feature>
<keyword evidence="1" id="KW-0812">Transmembrane</keyword>
<keyword evidence="3" id="KW-1185">Reference proteome</keyword>
<comment type="caution">
    <text evidence="2">The sequence shown here is derived from an EMBL/GenBank/DDBJ whole genome shotgun (WGS) entry which is preliminary data.</text>
</comment>
<dbReference type="RefSeq" id="WP_151575546.1">
    <property type="nucleotide sequence ID" value="NZ_WBOT01000007.1"/>
</dbReference>
<organism evidence="2 3">
    <name type="scientific">Bacillus mesophilum</name>
    <dbReference type="NCBI Taxonomy" id="1071718"/>
    <lineage>
        <taxon>Bacteria</taxon>
        <taxon>Bacillati</taxon>
        <taxon>Bacillota</taxon>
        <taxon>Bacilli</taxon>
        <taxon>Bacillales</taxon>
        <taxon>Bacillaceae</taxon>
        <taxon>Bacillus</taxon>
    </lineage>
</organism>
<evidence type="ECO:0000313" key="3">
    <source>
        <dbReference type="Proteomes" id="UP000441354"/>
    </source>
</evidence>
<protein>
    <recommendedName>
        <fullName evidence="4">ABC transporter permease</fullName>
    </recommendedName>
</protein>
<evidence type="ECO:0008006" key="4">
    <source>
        <dbReference type="Google" id="ProtNLM"/>
    </source>
</evidence>
<dbReference type="OrthoDB" id="1795989at2"/>
<feature type="transmembrane region" description="Helical" evidence="1">
    <location>
        <begin position="212"/>
        <end position="237"/>
    </location>
</feature>
<evidence type="ECO:0000256" key="1">
    <source>
        <dbReference type="SAM" id="Phobius"/>
    </source>
</evidence>
<feature type="transmembrane region" description="Helical" evidence="1">
    <location>
        <begin position="23"/>
        <end position="42"/>
    </location>
</feature>
<feature type="transmembrane region" description="Helical" evidence="1">
    <location>
        <begin position="103"/>
        <end position="126"/>
    </location>
</feature>
<dbReference type="Proteomes" id="UP000441354">
    <property type="component" value="Unassembled WGS sequence"/>
</dbReference>
<proteinExistence type="predicted"/>
<reference evidence="2 3" key="1">
    <citation type="journal article" date="2014" name="Arch. Microbiol.">
        <title>Bacillus mesophilum sp. nov., strain IITR-54T, a novel 4-chlorobiphenyl dechlorinating bacterium.</title>
        <authorList>
            <person name="Manickam N."/>
            <person name="Singh N.K."/>
            <person name="Bajaj A."/>
            <person name="Kumar R.M."/>
            <person name="Kaur G."/>
            <person name="Kaur N."/>
            <person name="Bala M."/>
            <person name="Kumar A."/>
            <person name="Mayilraj S."/>
        </authorList>
    </citation>
    <scope>NUCLEOTIDE SEQUENCE [LARGE SCALE GENOMIC DNA]</scope>
    <source>
        <strain evidence="2 3">IITR-54</strain>
    </source>
</reference>
<keyword evidence="1" id="KW-1133">Transmembrane helix</keyword>
<accession>A0A7V7RJ36</accession>
<evidence type="ECO:0000313" key="2">
    <source>
        <dbReference type="EMBL" id="KAB2330615.1"/>
    </source>
</evidence>
<keyword evidence="1" id="KW-0472">Membrane</keyword>
<gene>
    <name evidence="2" type="ORF">F7732_18375</name>
</gene>